<evidence type="ECO:0000313" key="2">
    <source>
        <dbReference type="EMBL" id="GKI19080.1"/>
    </source>
</evidence>
<dbReference type="Proteomes" id="UP000324870">
    <property type="component" value="Unassembled WGS sequence"/>
</dbReference>
<reference evidence="2" key="2">
    <citation type="submission" date="2022-01" db="EMBL/GenBank/DDBJ databases">
        <title>Novel bile acid biosynthetic pathways are enriched in the microbiome of centenarians.</title>
        <authorList>
            <person name="Sato Y."/>
            <person name="Atarashi K."/>
            <person name="Plichta R.D."/>
            <person name="Arai Y."/>
            <person name="Sasajima S."/>
            <person name="Kearney M.S."/>
            <person name="Suda W."/>
            <person name="Takeshita K."/>
            <person name="Sasaki T."/>
            <person name="Okamoto S."/>
            <person name="Skelly N.A."/>
            <person name="Okamura Y."/>
            <person name="Vlamakis H."/>
            <person name="Li Y."/>
            <person name="Tanoue T."/>
            <person name="Takei H."/>
            <person name="Nittono H."/>
            <person name="Narushima S."/>
            <person name="Irie J."/>
            <person name="Itoh H."/>
            <person name="Moriya K."/>
            <person name="Sugiura Y."/>
            <person name="Suematsu M."/>
            <person name="Moritoki N."/>
            <person name="Shibata S."/>
            <person name="Littman R.D."/>
            <person name="Fischbach A.M."/>
            <person name="Uwamino Y."/>
            <person name="Inoue T."/>
            <person name="Honda A."/>
            <person name="Hattori M."/>
            <person name="Murai T."/>
            <person name="Xavier J.R."/>
            <person name="Hirose N."/>
            <person name="Honda K."/>
        </authorList>
    </citation>
    <scope>NUCLEOTIDE SEQUENCE</scope>
    <source>
        <strain evidence="2">CE91-St16</strain>
    </source>
</reference>
<dbReference type="Pfam" id="PF03415">
    <property type="entry name" value="Peptidase_C11"/>
    <property type="match status" value="1"/>
</dbReference>
<keyword evidence="3" id="KW-0645">Protease</keyword>
<dbReference type="GO" id="GO:0008233">
    <property type="term" value="F:peptidase activity"/>
    <property type="evidence" value="ECO:0007669"/>
    <property type="project" value="UniProtKB-KW"/>
</dbReference>
<dbReference type="EMBL" id="VVND01000006">
    <property type="protein sequence ID" value="KAA3159736.1"/>
    <property type="molecule type" value="Genomic_DNA"/>
</dbReference>
<keyword evidence="4" id="KW-1185">Reference proteome</keyword>
<dbReference type="RefSeq" id="WP_130062776.1">
    <property type="nucleotide sequence ID" value="NZ_AP025581.1"/>
</dbReference>
<dbReference type="InterPro" id="IPR013783">
    <property type="entry name" value="Ig-like_fold"/>
</dbReference>
<evidence type="ECO:0000256" key="1">
    <source>
        <dbReference type="SAM" id="SignalP"/>
    </source>
</evidence>
<dbReference type="InterPro" id="IPR005077">
    <property type="entry name" value="Peptidase_C11"/>
</dbReference>
<gene>
    <name evidence="2" type="ORF">CE91St16_19880</name>
    <name evidence="3" type="ORF">F2A26_05505</name>
</gene>
<evidence type="ECO:0000313" key="5">
    <source>
        <dbReference type="Proteomes" id="UP001055105"/>
    </source>
</evidence>
<dbReference type="Proteomes" id="UP001055105">
    <property type="component" value="Unassembled WGS sequence"/>
</dbReference>
<keyword evidence="1" id="KW-0732">Signal</keyword>
<proteinExistence type="predicted"/>
<feature type="chain" id="PRO_5044618565" evidence="1">
    <location>
        <begin position="29"/>
        <end position="496"/>
    </location>
</feature>
<evidence type="ECO:0000313" key="3">
    <source>
        <dbReference type="EMBL" id="KAA3159736.1"/>
    </source>
</evidence>
<feature type="signal peptide" evidence="1">
    <location>
        <begin position="1"/>
        <end position="28"/>
    </location>
</feature>
<comment type="caution">
    <text evidence="2">The sequence shown here is derived from an EMBL/GenBank/DDBJ whole genome shotgun (WGS) entry which is preliminary data.</text>
</comment>
<dbReference type="Gene3D" id="3.40.50.11970">
    <property type="match status" value="1"/>
</dbReference>
<accession>A0A5B5VQD5</accession>
<organism evidence="2 5">
    <name type="scientific">Alistipes finegoldii</name>
    <dbReference type="NCBI Taxonomy" id="214856"/>
    <lineage>
        <taxon>Bacteria</taxon>
        <taxon>Pseudomonadati</taxon>
        <taxon>Bacteroidota</taxon>
        <taxon>Bacteroidia</taxon>
        <taxon>Bacteroidales</taxon>
        <taxon>Rikenellaceae</taxon>
        <taxon>Alistipes</taxon>
    </lineage>
</organism>
<sequence length="496" mass="54024">MAVQQPQTPYVQIIRRTFALLLALAVFAGCEKEREPAEIASSQEEAVLRSTAGSAAAFTVTATGPWTLTTTGSGFGISPTAGGRGETTVTVTASDGNPGRSRVKLGTVALTLNAGGAQCSVTVSQSPATATQTMLLYMPGRDLLKFYKQNIDGVLKAVDANVPGDGRVLVCYQPNAHSQAEMYEAYFNAEKQAAAFALLKSYDDFAAADPACVQRMLADVEALAPAQHYGIIVGCHGKAWVPANQGALSYSARMSKELEDLWTPAPGALTTRSFGDTGRSIDITDFAAAVKAQNYRTDYLLFDACFMANIETLYDLRECTDYVIAAPCEIMGEGFPYERAMPWFFTDGGKTRDLTKVCEAFWNFYMNDATTQSGCISLAVMSEMEGMKEVMRRINAAPKKSYAEELQSYEGMSSHIFYDLGHWVELACGDAGLKEDFKAQLDKAFPKAARLSTPGFYSAYNGRMNPVAYYSGVSFSEPSDKYVEENKQTSWYRDTH</sequence>
<name>A0A5B5VQD5_9BACT</name>
<dbReference type="Gene3D" id="2.60.40.10">
    <property type="entry name" value="Immunoglobulins"/>
    <property type="match status" value="1"/>
</dbReference>
<evidence type="ECO:0000313" key="4">
    <source>
        <dbReference type="Proteomes" id="UP000324870"/>
    </source>
</evidence>
<dbReference type="GO" id="GO:0006508">
    <property type="term" value="P:proteolysis"/>
    <property type="evidence" value="ECO:0007669"/>
    <property type="project" value="UniProtKB-KW"/>
</dbReference>
<dbReference type="PANTHER" id="PTHR37835">
    <property type="entry name" value="ALPHA-CLOSTRIPAIN"/>
    <property type="match status" value="1"/>
</dbReference>
<dbReference type="CDD" id="cd14948">
    <property type="entry name" value="BACON"/>
    <property type="match status" value="1"/>
</dbReference>
<dbReference type="AlphaFoldDB" id="A0A5B5VQD5"/>
<dbReference type="PANTHER" id="PTHR37835:SF1">
    <property type="entry name" value="ALPHA-CLOSTRIPAIN"/>
    <property type="match status" value="1"/>
</dbReference>
<reference evidence="3 4" key="1">
    <citation type="journal article" date="2019" name="Nat. Med.">
        <title>A library of human gut bacterial isolates paired with longitudinal multiomics data enables mechanistic microbiome research.</title>
        <authorList>
            <person name="Poyet M."/>
            <person name="Groussin M."/>
            <person name="Gibbons S.M."/>
            <person name="Avila-Pacheco J."/>
            <person name="Jiang X."/>
            <person name="Kearney S.M."/>
            <person name="Perrotta A.R."/>
            <person name="Berdy B."/>
            <person name="Zhao S."/>
            <person name="Lieberman T.D."/>
            <person name="Swanson P.K."/>
            <person name="Smith M."/>
            <person name="Roesemann S."/>
            <person name="Alexander J.E."/>
            <person name="Rich S.A."/>
            <person name="Livny J."/>
            <person name="Vlamakis H."/>
            <person name="Clish C."/>
            <person name="Bullock K."/>
            <person name="Deik A."/>
            <person name="Scott J."/>
            <person name="Pierce K.A."/>
            <person name="Xavier R.J."/>
            <person name="Alm E.J."/>
        </authorList>
    </citation>
    <scope>NUCLEOTIDE SEQUENCE [LARGE SCALE GENOMIC DNA]</scope>
    <source>
        <strain evidence="3 4">BIOML-A1</strain>
    </source>
</reference>
<dbReference type="EMBL" id="BQOL01000001">
    <property type="protein sequence ID" value="GKI19080.1"/>
    <property type="molecule type" value="Genomic_DNA"/>
</dbReference>
<dbReference type="InterPro" id="IPR024361">
    <property type="entry name" value="BACON"/>
</dbReference>
<protein>
    <submittedName>
        <fullName evidence="3">Clostripain family protease</fullName>
    </submittedName>
</protein>
<keyword evidence="3" id="KW-0378">Hydrolase</keyword>